<evidence type="ECO:0000259" key="6">
    <source>
        <dbReference type="PROSITE" id="PS51192"/>
    </source>
</evidence>
<dbReference type="GO" id="GO:0005524">
    <property type="term" value="F:ATP binding"/>
    <property type="evidence" value="ECO:0007669"/>
    <property type="project" value="UniProtKB-KW"/>
</dbReference>
<dbReference type="PANTHER" id="PTHR47959:SF1">
    <property type="entry name" value="ATP-DEPENDENT RNA HELICASE DBPA"/>
    <property type="match status" value="1"/>
</dbReference>
<evidence type="ECO:0000256" key="5">
    <source>
        <dbReference type="SAM" id="MobiDB-lite"/>
    </source>
</evidence>
<gene>
    <name evidence="8" type="ORF">S01H1_55123</name>
</gene>
<dbReference type="InterPro" id="IPR014014">
    <property type="entry name" value="RNA_helicase_DEAD_Q_motif"/>
</dbReference>
<dbReference type="GO" id="GO:0003724">
    <property type="term" value="F:RNA helicase activity"/>
    <property type="evidence" value="ECO:0007669"/>
    <property type="project" value="InterPro"/>
</dbReference>
<evidence type="ECO:0000313" key="8">
    <source>
        <dbReference type="EMBL" id="GAG22754.1"/>
    </source>
</evidence>
<keyword evidence="4" id="KW-0067">ATP-binding</keyword>
<dbReference type="InterPro" id="IPR014001">
    <property type="entry name" value="Helicase_ATP-bd"/>
</dbReference>
<evidence type="ECO:0000256" key="1">
    <source>
        <dbReference type="ARBA" id="ARBA00022741"/>
    </source>
</evidence>
<evidence type="ECO:0008006" key="9">
    <source>
        <dbReference type="Google" id="ProtNLM"/>
    </source>
</evidence>
<dbReference type="CDD" id="cd00268">
    <property type="entry name" value="DEADc"/>
    <property type="match status" value="1"/>
</dbReference>
<reference evidence="8" key="1">
    <citation type="journal article" date="2014" name="Front. Microbiol.">
        <title>High frequency of phylogenetically diverse reductive dehalogenase-homologous genes in deep subseafloor sedimentary metagenomes.</title>
        <authorList>
            <person name="Kawai M."/>
            <person name="Futagami T."/>
            <person name="Toyoda A."/>
            <person name="Takaki Y."/>
            <person name="Nishi S."/>
            <person name="Hori S."/>
            <person name="Arai W."/>
            <person name="Tsubouchi T."/>
            <person name="Morono Y."/>
            <person name="Uchiyama I."/>
            <person name="Ito T."/>
            <person name="Fujiyama A."/>
            <person name="Inagaki F."/>
            <person name="Takami H."/>
        </authorList>
    </citation>
    <scope>NUCLEOTIDE SEQUENCE</scope>
    <source>
        <strain evidence="8">Expedition CK06-06</strain>
    </source>
</reference>
<keyword evidence="1" id="KW-0547">Nucleotide-binding</keyword>
<evidence type="ECO:0000259" key="7">
    <source>
        <dbReference type="PROSITE" id="PS51195"/>
    </source>
</evidence>
<accession>X0VWF4</accession>
<dbReference type="PANTHER" id="PTHR47959">
    <property type="entry name" value="ATP-DEPENDENT RNA HELICASE RHLE-RELATED"/>
    <property type="match status" value="1"/>
</dbReference>
<dbReference type="InterPro" id="IPR027417">
    <property type="entry name" value="P-loop_NTPase"/>
</dbReference>
<evidence type="ECO:0000256" key="3">
    <source>
        <dbReference type="ARBA" id="ARBA00022806"/>
    </source>
</evidence>
<dbReference type="GO" id="GO:0005829">
    <property type="term" value="C:cytosol"/>
    <property type="evidence" value="ECO:0007669"/>
    <property type="project" value="TreeGrafter"/>
</dbReference>
<dbReference type="SUPFAM" id="SSF52540">
    <property type="entry name" value="P-loop containing nucleoside triphosphate hydrolases"/>
    <property type="match status" value="1"/>
</dbReference>
<dbReference type="GO" id="GO:0016787">
    <property type="term" value="F:hydrolase activity"/>
    <property type="evidence" value="ECO:0007669"/>
    <property type="project" value="UniProtKB-KW"/>
</dbReference>
<feature type="domain" description="DEAD-box RNA helicase Q" evidence="7">
    <location>
        <begin position="25"/>
        <end position="53"/>
    </location>
</feature>
<evidence type="ECO:0000256" key="4">
    <source>
        <dbReference type="ARBA" id="ARBA00022840"/>
    </source>
</evidence>
<dbReference type="EMBL" id="BARS01035812">
    <property type="protein sequence ID" value="GAG22754.1"/>
    <property type="molecule type" value="Genomic_DNA"/>
</dbReference>
<feature type="region of interest" description="Disordered" evidence="5">
    <location>
        <begin position="1"/>
        <end position="26"/>
    </location>
</feature>
<dbReference type="Gene3D" id="3.40.50.300">
    <property type="entry name" value="P-loop containing nucleotide triphosphate hydrolases"/>
    <property type="match status" value="1"/>
</dbReference>
<organism evidence="8">
    <name type="scientific">marine sediment metagenome</name>
    <dbReference type="NCBI Taxonomy" id="412755"/>
    <lineage>
        <taxon>unclassified sequences</taxon>
        <taxon>metagenomes</taxon>
        <taxon>ecological metagenomes</taxon>
    </lineage>
</organism>
<comment type="caution">
    <text evidence="8">The sequence shown here is derived from an EMBL/GenBank/DDBJ whole genome shotgun (WGS) entry which is preliminary data.</text>
</comment>
<dbReference type="PROSITE" id="PS51192">
    <property type="entry name" value="HELICASE_ATP_BIND_1"/>
    <property type="match status" value="1"/>
</dbReference>
<dbReference type="Pfam" id="PF00270">
    <property type="entry name" value="DEAD"/>
    <property type="match status" value="1"/>
</dbReference>
<feature type="compositionally biased region" description="Basic and acidic residues" evidence="5">
    <location>
        <begin position="7"/>
        <end position="17"/>
    </location>
</feature>
<dbReference type="InterPro" id="IPR044742">
    <property type="entry name" value="DEAD/DEAH_RhlB"/>
</dbReference>
<dbReference type="AlphaFoldDB" id="X0VWF4"/>
<evidence type="ECO:0000256" key="2">
    <source>
        <dbReference type="ARBA" id="ARBA00022801"/>
    </source>
</evidence>
<dbReference type="SMART" id="SM00487">
    <property type="entry name" value="DEXDc"/>
    <property type="match status" value="1"/>
</dbReference>
<dbReference type="GO" id="GO:0003676">
    <property type="term" value="F:nucleic acid binding"/>
    <property type="evidence" value="ECO:0007669"/>
    <property type="project" value="InterPro"/>
</dbReference>
<feature type="non-terminal residue" evidence="8">
    <location>
        <position position="152"/>
    </location>
</feature>
<keyword evidence="2" id="KW-0378">Hydrolase</keyword>
<dbReference type="PROSITE" id="PS51195">
    <property type="entry name" value="Q_MOTIF"/>
    <property type="match status" value="1"/>
</dbReference>
<sequence length="152" mass="16310">MRRPERHSKDTANEQRNIESTGGTGGFADLGLSRPLLAALERVGFQKPTDIQRELIPPALAGRDCLGQARTGTGKTAAFTLPMLQRVDPGLGTQALVLVPTRELAAQVGEHVHMLSPQQPPRTLVVYGGTSIGSNLRELKERVDIVVGTPGR</sequence>
<name>X0VWF4_9ZZZZ</name>
<proteinExistence type="predicted"/>
<protein>
    <recommendedName>
        <fullName evidence="9">Helicase ATP-binding domain-containing protein</fullName>
    </recommendedName>
</protein>
<dbReference type="InterPro" id="IPR050079">
    <property type="entry name" value="DEAD_box_RNA_helicase"/>
</dbReference>
<feature type="domain" description="Helicase ATP-binding" evidence="6">
    <location>
        <begin position="56"/>
        <end position="152"/>
    </location>
</feature>
<keyword evidence="3" id="KW-0347">Helicase</keyword>
<dbReference type="InterPro" id="IPR011545">
    <property type="entry name" value="DEAD/DEAH_box_helicase_dom"/>
</dbReference>